<dbReference type="OrthoDB" id="6353231at2759"/>
<organism evidence="2 3">
    <name type="scientific">Teladorsagia circumcincta</name>
    <name type="common">Brown stomach worm</name>
    <name type="synonym">Ostertagia circumcincta</name>
    <dbReference type="NCBI Taxonomy" id="45464"/>
    <lineage>
        <taxon>Eukaryota</taxon>
        <taxon>Metazoa</taxon>
        <taxon>Ecdysozoa</taxon>
        <taxon>Nematoda</taxon>
        <taxon>Chromadorea</taxon>
        <taxon>Rhabditida</taxon>
        <taxon>Rhabditina</taxon>
        <taxon>Rhabditomorpha</taxon>
        <taxon>Strongyloidea</taxon>
        <taxon>Trichostrongylidae</taxon>
        <taxon>Teladorsagia</taxon>
    </lineage>
</organism>
<dbReference type="AlphaFoldDB" id="A0A2G9UXN4"/>
<dbReference type="InterPro" id="IPR001254">
    <property type="entry name" value="Trypsin_dom"/>
</dbReference>
<dbReference type="InterPro" id="IPR043504">
    <property type="entry name" value="Peptidase_S1_PA_chymotrypsin"/>
</dbReference>
<evidence type="ECO:0000313" key="3">
    <source>
        <dbReference type="Proteomes" id="UP000230423"/>
    </source>
</evidence>
<reference evidence="2 3" key="1">
    <citation type="submission" date="2015-09" db="EMBL/GenBank/DDBJ databases">
        <title>Draft genome of the parasitic nematode Teladorsagia circumcincta isolate WARC Sus (inbred).</title>
        <authorList>
            <person name="Mitreva M."/>
        </authorList>
    </citation>
    <scope>NUCLEOTIDE SEQUENCE [LARGE SCALE GENOMIC DNA]</scope>
    <source>
        <strain evidence="2 3">S</strain>
    </source>
</reference>
<name>A0A2G9UXN4_TELCI</name>
<dbReference type="SUPFAM" id="SSF50494">
    <property type="entry name" value="Trypsin-like serine proteases"/>
    <property type="match status" value="1"/>
</dbReference>
<dbReference type="Pfam" id="PF00089">
    <property type="entry name" value="Trypsin"/>
    <property type="match status" value="1"/>
</dbReference>
<dbReference type="InterPro" id="IPR018114">
    <property type="entry name" value="TRYPSIN_HIS"/>
</dbReference>
<accession>A0A2G9UXN4</accession>
<proteinExistence type="predicted"/>
<dbReference type="InterPro" id="IPR009003">
    <property type="entry name" value="Peptidase_S1_PA"/>
</dbReference>
<feature type="domain" description="Peptidase S1" evidence="1">
    <location>
        <begin position="42"/>
        <end position="107"/>
    </location>
</feature>
<dbReference type="Proteomes" id="UP000230423">
    <property type="component" value="Unassembled WGS sequence"/>
</dbReference>
<dbReference type="Gene3D" id="2.40.10.10">
    <property type="entry name" value="Trypsin-like serine proteases"/>
    <property type="match status" value="1"/>
</dbReference>
<dbReference type="GO" id="GO:0004252">
    <property type="term" value="F:serine-type endopeptidase activity"/>
    <property type="evidence" value="ECO:0007669"/>
    <property type="project" value="InterPro"/>
</dbReference>
<protein>
    <recommendedName>
        <fullName evidence="1">Peptidase S1 domain-containing protein</fullName>
    </recommendedName>
</protein>
<evidence type="ECO:0000313" key="2">
    <source>
        <dbReference type="EMBL" id="PIO74994.1"/>
    </source>
</evidence>
<dbReference type="PROSITE" id="PS00134">
    <property type="entry name" value="TRYPSIN_HIS"/>
    <property type="match status" value="1"/>
</dbReference>
<sequence length="138" mass="15045">MSLIHHVPVYHQTLINHDRRASDLKHMINNTAQRGSMSLSFGGRHVRDGEYPWLVTIALKGIGNGCSGALISQRHVLTAAHCVRKASKEVPKEEECKKLKHKEGGEEDGAKAEGEIQVDVVAKATTGRTDSGVSSFFS</sequence>
<dbReference type="GO" id="GO:0006508">
    <property type="term" value="P:proteolysis"/>
    <property type="evidence" value="ECO:0007669"/>
    <property type="project" value="InterPro"/>
</dbReference>
<dbReference type="EMBL" id="KZ345193">
    <property type="protein sequence ID" value="PIO74994.1"/>
    <property type="molecule type" value="Genomic_DNA"/>
</dbReference>
<evidence type="ECO:0000259" key="1">
    <source>
        <dbReference type="Pfam" id="PF00089"/>
    </source>
</evidence>
<keyword evidence="3" id="KW-1185">Reference proteome</keyword>
<gene>
    <name evidence="2" type="ORF">TELCIR_02984</name>
</gene>